<reference evidence="1 2" key="1">
    <citation type="submission" date="2024-06" db="EMBL/GenBank/DDBJ databases">
        <title>The Natural Products Discovery Center: Release of the First 8490 Sequenced Strains for Exploring Actinobacteria Biosynthetic Diversity.</title>
        <authorList>
            <person name="Kalkreuter E."/>
            <person name="Kautsar S.A."/>
            <person name="Yang D."/>
            <person name="Bader C.D."/>
            <person name="Teijaro C.N."/>
            <person name="Fluegel L."/>
            <person name="Davis C.M."/>
            <person name="Simpson J.R."/>
            <person name="Lauterbach L."/>
            <person name="Steele A.D."/>
            <person name="Gui C."/>
            <person name="Meng S."/>
            <person name="Li G."/>
            <person name="Viehrig K."/>
            <person name="Ye F."/>
            <person name="Su P."/>
            <person name="Kiefer A.F."/>
            <person name="Nichols A."/>
            <person name="Cepeda A.J."/>
            <person name="Yan W."/>
            <person name="Fan B."/>
            <person name="Jiang Y."/>
            <person name="Adhikari A."/>
            <person name="Zheng C.-J."/>
            <person name="Schuster L."/>
            <person name="Cowan T.M."/>
            <person name="Smanski M.J."/>
            <person name="Chevrette M.G."/>
            <person name="De Carvalho L.P.S."/>
            <person name="Shen B."/>
        </authorList>
    </citation>
    <scope>NUCLEOTIDE SEQUENCE [LARGE SCALE GENOMIC DNA]</scope>
    <source>
        <strain evidence="1 2">NPDC038104</strain>
    </source>
</reference>
<accession>A0ABV2YPV2</accession>
<dbReference type="InterPro" id="IPR036412">
    <property type="entry name" value="HAD-like_sf"/>
</dbReference>
<dbReference type="PANTHER" id="PTHR43611:SF3">
    <property type="entry name" value="FLAVIN MONONUCLEOTIDE HYDROLASE 1, CHLOROPLATIC"/>
    <property type="match status" value="1"/>
</dbReference>
<dbReference type="NCBIfam" id="TIGR01549">
    <property type="entry name" value="HAD-SF-IA-v1"/>
    <property type="match status" value="1"/>
</dbReference>
<dbReference type="InterPro" id="IPR006439">
    <property type="entry name" value="HAD-SF_hydro_IA"/>
</dbReference>
<protein>
    <submittedName>
        <fullName evidence="1">HAD-IA family hydrolase</fullName>
    </submittedName>
</protein>
<comment type="caution">
    <text evidence="1">The sequence shown here is derived from an EMBL/GenBank/DDBJ whole genome shotgun (WGS) entry which is preliminary data.</text>
</comment>
<dbReference type="SUPFAM" id="SSF56784">
    <property type="entry name" value="HAD-like"/>
    <property type="match status" value="1"/>
</dbReference>
<dbReference type="Proteomes" id="UP001550850">
    <property type="component" value="Unassembled WGS sequence"/>
</dbReference>
<dbReference type="PANTHER" id="PTHR43611">
    <property type="entry name" value="ALPHA-D-GLUCOSE 1-PHOSPHATE PHOSPHATASE"/>
    <property type="match status" value="1"/>
</dbReference>
<dbReference type="EMBL" id="JBEZUR010000067">
    <property type="protein sequence ID" value="MEU3557731.1"/>
    <property type="molecule type" value="Genomic_DNA"/>
</dbReference>
<evidence type="ECO:0000313" key="1">
    <source>
        <dbReference type="EMBL" id="MEU3557731.1"/>
    </source>
</evidence>
<dbReference type="Pfam" id="PF00702">
    <property type="entry name" value="Hydrolase"/>
    <property type="match status" value="1"/>
</dbReference>
<gene>
    <name evidence="1" type="ORF">AB0E65_26500</name>
</gene>
<name>A0ABV2YPV2_9ACTN</name>
<sequence>MTPLPSGFDAVLCDLDNVVRFYDFSELTALERESGLMPGLTASVAYAPELDLPLLLGRIDVGRWTDAVARRMAAFVPPGRARELARAMTDAPFHADPEAVELLRRARELVPLVIVTNATAGLDRELEAMGIADLAHHVVNSAWEGVAKPERAIYRRACRLAGVAPERCLFVDDRTENTEAAAAIGMSAVPYRCVEDLRQALEPLFTAAAAAPAGAVTGEVPRRTAARPTW</sequence>
<proteinExistence type="predicted"/>
<keyword evidence="2" id="KW-1185">Reference proteome</keyword>
<dbReference type="GO" id="GO:0016787">
    <property type="term" value="F:hydrolase activity"/>
    <property type="evidence" value="ECO:0007669"/>
    <property type="project" value="UniProtKB-KW"/>
</dbReference>
<evidence type="ECO:0000313" key="2">
    <source>
        <dbReference type="Proteomes" id="UP001550850"/>
    </source>
</evidence>
<dbReference type="InterPro" id="IPR023214">
    <property type="entry name" value="HAD_sf"/>
</dbReference>
<keyword evidence="1" id="KW-0378">Hydrolase</keyword>
<dbReference type="NCBIfam" id="TIGR01509">
    <property type="entry name" value="HAD-SF-IA-v3"/>
    <property type="match status" value="1"/>
</dbReference>
<dbReference type="RefSeq" id="WP_245967467.1">
    <property type="nucleotide sequence ID" value="NZ_BEVZ01000002.1"/>
</dbReference>
<organism evidence="1 2">
    <name type="scientific">Streptomyces fragilis</name>
    <dbReference type="NCBI Taxonomy" id="67301"/>
    <lineage>
        <taxon>Bacteria</taxon>
        <taxon>Bacillati</taxon>
        <taxon>Actinomycetota</taxon>
        <taxon>Actinomycetes</taxon>
        <taxon>Kitasatosporales</taxon>
        <taxon>Streptomycetaceae</taxon>
        <taxon>Streptomyces</taxon>
    </lineage>
</organism>
<dbReference type="Gene3D" id="3.40.50.1000">
    <property type="entry name" value="HAD superfamily/HAD-like"/>
    <property type="match status" value="1"/>
</dbReference>